<proteinExistence type="predicted"/>
<accession>A0ABP4J9Y0</accession>
<comment type="caution">
    <text evidence="2">The sequence shown here is derived from an EMBL/GenBank/DDBJ whole genome shotgun (WGS) entry which is preliminary data.</text>
</comment>
<reference evidence="3" key="1">
    <citation type="journal article" date="2019" name="Int. J. Syst. Evol. Microbiol.">
        <title>The Global Catalogue of Microorganisms (GCM) 10K type strain sequencing project: providing services to taxonomists for standard genome sequencing and annotation.</title>
        <authorList>
            <consortium name="The Broad Institute Genomics Platform"/>
            <consortium name="The Broad Institute Genome Sequencing Center for Infectious Disease"/>
            <person name="Wu L."/>
            <person name="Ma J."/>
        </authorList>
    </citation>
    <scope>NUCLEOTIDE SEQUENCE [LARGE SCALE GENOMIC DNA]</scope>
    <source>
        <strain evidence="3">JCM 12393</strain>
    </source>
</reference>
<dbReference type="SUPFAM" id="SSF50998">
    <property type="entry name" value="Quinoprotein alcohol dehydrogenase-like"/>
    <property type="match status" value="1"/>
</dbReference>
<organism evidence="2 3">
    <name type="scientific">Kitasatospora putterlickiae</name>
    <dbReference type="NCBI Taxonomy" id="221725"/>
    <lineage>
        <taxon>Bacteria</taxon>
        <taxon>Bacillati</taxon>
        <taxon>Actinomycetota</taxon>
        <taxon>Actinomycetes</taxon>
        <taxon>Kitasatosporales</taxon>
        <taxon>Streptomycetaceae</taxon>
        <taxon>Kitasatospora</taxon>
    </lineage>
</organism>
<feature type="region of interest" description="Disordered" evidence="1">
    <location>
        <begin position="230"/>
        <end position="267"/>
    </location>
</feature>
<gene>
    <name evidence="2" type="ORF">GCM10009639_67480</name>
</gene>
<dbReference type="SUPFAM" id="SSF50969">
    <property type="entry name" value="YVTN repeat-like/Quinoprotein amine dehydrogenase"/>
    <property type="match status" value="1"/>
</dbReference>
<evidence type="ECO:0000313" key="2">
    <source>
        <dbReference type="EMBL" id="GAA1413903.1"/>
    </source>
</evidence>
<evidence type="ECO:0000256" key="1">
    <source>
        <dbReference type="SAM" id="MobiDB-lite"/>
    </source>
</evidence>
<dbReference type="RefSeq" id="WP_344345017.1">
    <property type="nucleotide sequence ID" value="NZ_BAAAKJ010000471.1"/>
</dbReference>
<sequence>MTSPSRGLPDLPDLPVLDVLGHRPFAEVGHPVLAEPDEGRALLAVAGEPAFARWATVGVYGTGDLGCRAVLRARFPVHALAFHPTAPLLAVGTGRYDGGYLFEGELFLLDWETGAATSLIEDHFGRQVLGLSWLDEQALRVLMAPPDDWKDRKAHVDGHLAVVRRPDWRAVTPGSLTGTDLAGPRVPAPRPDGEAAARRALDALSPDREPRRHVLAVEEAPDGTVLATLAREEDDPEPPNRTAPSDGLRIRYGGRDRRTTGAPDRPLFPLSWVPGETHFPGPGAETADGDLVHAGTVHHGQGLQPGGSFVVRRAAGDGAPRWVFRTDHVATDLDLDTDRDAVHVAYRSGEILTLGLHDGGLRRRHRLTVAGVPAVPTALTVTRSGRLLVGTSDGRVLNCALT</sequence>
<dbReference type="InterPro" id="IPR011044">
    <property type="entry name" value="Quino_amine_DH_bsu"/>
</dbReference>
<keyword evidence="3" id="KW-1185">Reference proteome</keyword>
<dbReference type="Proteomes" id="UP001499863">
    <property type="component" value="Unassembled WGS sequence"/>
</dbReference>
<name>A0ABP4J9Y0_9ACTN</name>
<dbReference type="EMBL" id="BAAAKJ010000471">
    <property type="protein sequence ID" value="GAA1413903.1"/>
    <property type="molecule type" value="Genomic_DNA"/>
</dbReference>
<protein>
    <submittedName>
        <fullName evidence="2">Uncharacterized protein</fullName>
    </submittedName>
</protein>
<dbReference type="InterPro" id="IPR011047">
    <property type="entry name" value="Quinoprotein_ADH-like_sf"/>
</dbReference>
<evidence type="ECO:0000313" key="3">
    <source>
        <dbReference type="Proteomes" id="UP001499863"/>
    </source>
</evidence>
<feature type="region of interest" description="Disordered" evidence="1">
    <location>
        <begin position="173"/>
        <end position="194"/>
    </location>
</feature>